<protein>
    <submittedName>
        <fullName evidence="1">Uncharacterized protein</fullName>
    </submittedName>
</protein>
<dbReference type="EMBL" id="GGEC01058880">
    <property type="protein sequence ID" value="MBX39364.1"/>
    <property type="molecule type" value="Transcribed_RNA"/>
</dbReference>
<reference evidence="1" key="1">
    <citation type="submission" date="2018-02" db="EMBL/GenBank/DDBJ databases">
        <title>Rhizophora mucronata_Transcriptome.</title>
        <authorList>
            <person name="Meera S.P."/>
            <person name="Sreeshan A."/>
            <person name="Augustine A."/>
        </authorList>
    </citation>
    <scope>NUCLEOTIDE SEQUENCE</scope>
    <source>
        <tissue evidence="1">Leaf</tissue>
    </source>
</reference>
<sequence>MIKLCKVAAWLSVLVEMLQICDLSTRA</sequence>
<evidence type="ECO:0000313" key="1">
    <source>
        <dbReference type="EMBL" id="MBX39364.1"/>
    </source>
</evidence>
<proteinExistence type="predicted"/>
<dbReference type="AlphaFoldDB" id="A0A2P2NA61"/>
<accession>A0A2P2NA61</accession>
<name>A0A2P2NA61_RHIMU</name>
<organism evidence="1">
    <name type="scientific">Rhizophora mucronata</name>
    <name type="common">Asiatic mangrove</name>
    <dbReference type="NCBI Taxonomy" id="61149"/>
    <lineage>
        <taxon>Eukaryota</taxon>
        <taxon>Viridiplantae</taxon>
        <taxon>Streptophyta</taxon>
        <taxon>Embryophyta</taxon>
        <taxon>Tracheophyta</taxon>
        <taxon>Spermatophyta</taxon>
        <taxon>Magnoliopsida</taxon>
        <taxon>eudicotyledons</taxon>
        <taxon>Gunneridae</taxon>
        <taxon>Pentapetalae</taxon>
        <taxon>rosids</taxon>
        <taxon>fabids</taxon>
        <taxon>Malpighiales</taxon>
        <taxon>Rhizophoraceae</taxon>
        <taxon>Rhizophora</taxon>
    </lineage>
</organism>